<keyword evidence="2" id="KW-1185">Reference proteome</keyword>
<gene>
    <name evidence="1" type="ORF">SAMN04490178_1459</name>
</gene>
<protein>
    <submittedName>
        <fullName evidence="1">Mu-like prophage protein Com</fullName>
    </submittedName>
</protein>
<dbReference type="RefSeq" id="WP_091752350.1">
    <property type="nucleotide sequence ID" value="NZ_FODY01000045.1"/>
</dbReference>
<proteinExistence type="predicted"/>
<evidence type="ECO:0000313" key="2">
    <source>
        <dbReference type="Proteomes" id="UP000198847"/>
    </source>
</evidence>
<dbReference type="OrthoDB" id="2066462at2"/>
<organism evidence="1 2">
    <name type="scientific">Propionispora vibrioides</name>
    <dbReference type="NCBI Taxonomy" id="112903"/>
    <lineage>
        <taxon>Bacteria</taxon>
        <taxon>Bacillati</taxon>
        <taxon>Bacillota</taxon>
        <taxon>Negativicutes</taxon>
        <taxon>Selenomonadales</taxon>
        <taxon>Sporomusaceae</taxon>
        <taxon>Propionispora</taxon>
    </lineage>
</organism>
<dbReference type="EMBL" id="FODY01000045">
    <property type="protein sequence ID" value="SEP47444.1"/>
    <property type="molecule type" value="Genomic_DNA"/>
</dbReference>
<dbReference type="InterPro" id="IPR019294">
    <property type="entry name" value="Translation_reg_Com"/>
</dbReference>
<dbReference type="Pfam" id="PF10122">
    <property type="entry name" value="Zn_ribbon_Com"/>
    <property type="match status" value="1"/>
</dbReference>
<dbReference type="STRING" id="112903.SAMN04490178_1459"/>
<name>A0A1H8Y5A5_9FIRM</name>
<evidence type="ECO:0000313" key="1">
    <source>
        <dbReference type="EMBL" id="SEP47444.1"/>
    </source>
</evidence>
<sequence>MELKSKKAQPAKFKLPEVRCFWCNRLLFRGIVENVEIKCPRCNAVQYIGSYHQPVPLQDGSQEDELRQSR</sequence>
<reference evidence="1 2" key="1">
    <citation type="submission" date="2016-10" db="EMBL/GenBank/DDBJ databases">
        <authorList>
            <person name="de Groot N.N."/>
        </authorList>
    </citation>
    <scope>NUCLEOTIDE SEQUENCE [LARGE SCALE GENOMIC DNA]</scope>
    <source>
        <strain evidence="1 2">DSM 13305</strain>
    </source>
</reference>
<dbReference type="Proteomes" id="UP000198847">
    <property type="component" value="Unassembled WGS sequence"/>
</dbReference>
<dbReference type="AlphaFoldDB" id="A0A1H8Y5A5"/>
<accession>A0A1H8Y5A5</accession>